<reference evidence="2" key="1">
    <citation type="submission" date="2019-03" db="EMBL/GenBank/DDBJ databases">
        <title>Single cell metagenomics reveals metabolic interactions within the superorganism composed of flagellate Streblomastix strix and complex community of Bacteroidetes bacteria on its surface.</title>
        <authorList>
            <person name="Treitli S.C."/>
            <person name="Kolisko M."/>
            <person name="Husnik F."/>
            <person name="Keeling P."/>
            <person name="Hampl V."/>
        </authorList>
    </citation>
    <scope>NUCLEOTIDE SEQUENCE</scope>
    <source>
        <strain evidence="2">STM</strain>
    </source>
</reference>
<feature type="domain" description="HD-CE" evidence="1">
    <location>
        <begin position="43"/>
        <end position="309"/>
    </location>
</feature>
<dbReference type="Pfam" id="PF24391">
    <property type="entry name" value="HD-CE"/>
    <property type="match status" value="1"/>
</dbReference>
<gene>
    <name evidence="2" type="ORF">EZS27_031983</name>
</gene>
<organism evidence="2">
    <name type="scientific">termite gut metagenome</name>
    <dbReference type="NCBI Taxonomy" id="433724"/>
    <lineage>
        <taxon>unclassified sequences</taxon>
        <taxon>metagenomes</taxon>
        <taxon>organismal metagenomes</taxon>
    </lineage>
</organism>
<sequence>MLKYLESALLEKTKGTRSEILYAQWNYDKQIISSALNAISMLFPHYSLHDETHSTTIINNIVRVIGKDNIDKLSSIDIWLILEASFCHDIGMVVPYDELESSLKSDEFIDFFKTIKDDRKNGLHEFANQFEIENKQIKYKSSILNLAYHDGIKFILADFFRKKHADRSKNIIENPARELKLSTPRGAIPKRMFKILGNICSSHTKSFDEVMKLPFCEVGIDIEDTHPRFISCLLRIGDLLDLDNNRFSEVMLRTVGKAPVDTLNHKTKHLSIESFRADNTKIEISAKCNDYDTANLTQHWLNYLNSEISQQMINWNNIVPSKEFGYLPTIGNLKVELLDYEEIDGKKKPQFSVDTDKAMELLQGTGLYEGAYQSIREILQNAVDATLLKIWLECEEELKNSTPQSDFFKEIVENYPIKLTITEKGVVEENKLWEFCIEDKGIGLSSDDLSYLMKTGSSSKNRNKQN</sequence>
<evidence type="ECO:0000259" key="1">
    <source>
        <dbReference type="Pfam" id="PF24391"/>
    </source>
</evidence>
<dbReference type="Gene3D" id="3.30.565.10">
    <property type="entry name" value="Histidine kinase-like ATPase, C-terminal domain"/>
    <property type="match status" value="1"/>
</dbReference>
<protein>
    <recommendedName>
        <fullName evidence="1">HD-CE domain-containing protein</fullName>
    </recommendedName>
</protein>
<accession>A0A5J4Q9W2</accession>
<dbReference type="InterPro" id="IPR036890">
    <property type="entry name" value="HATPase_C_sf"/>
</dbReference>
<dbReference type="InterPro" id="IPR056471">
    <property type="entry name" value="HD-CE"/>
</dbReference>
<dbReference type="AlphaFoldDB" id="A0A5J4Q9W2"/>
<dbReference type="EMBL" id="SNRY01004354">
    <property type="protein sequence ID" value="KAA6317939.1"/>
    <property type="molecule type" value="Genomic_DNA"/>
</dbReference>
<name>A0A5J4Q9W2_9ZZZZ</name>
<feature type="non-terminal residue" evidence="2">
    <location>
        <position position="466"/>
    </location>
</feature>
<comment type="caution">
    <text evidence="2">The sequence shown here is derived from an EMBL/GenBank/DDBJ whole genome shotgun (WGS) entry which is preliminary data.</text>
</comment>
<evidence type="ECO:0000313" key="2">
    <source>
        <dbReference type="EMBL" id="KAA6317939.1"/>
    </source>
</evidence>
<dbReference type="SUPFAM" id="SSF55874">
    <property type="entry name" value="ATPase domain of HSP90 chaperone/DNA topoisomerase II/histidine kinase"/>
    <property type="match status" value="1"/>
</dbReference>
<proteinExistence type="predicted"/>